<feature type="non-terminal residue" evidence="3">
    <location>
        <position position="1"/>
    </location>
</feature>
<dbReference type="Proteomes" id="UP000547721">
    <property type="component" value="Unassembled WGS sequence"/>
</dbReference>
<dbReference type="SMART" id="SM00349">
    <property type="entry name" value="KRAB"/>
    <property type="match status" value="1"/>
</dbReference>
<comment type="caution">
    <text evidence="3">The sequence shown here is derived from an EMBL/GenBank/DDBJ whole genome shotgun (WGS) entry which is preliminary data.</text>
</comment>
<keyword evidence="4" id="KW-1185">Reference proteome</keyword>
<protein>
    <submittedName>
        <fullName evidence="3">ZN398 protein</fullName>
    </submittedName>
</protein>
<dbReference type="Pfam" id="PF01352">
    <property type="entry name" value="KRAB"/>
    <property type="match status" value="1"/>
</dbReference>
<evidence type="ECO:0000259" key="1">
    <source>
        <dbReference type="PROSITE" id="PS50805"/>
    </source>
</evidence>
<dbReference type="InterPro" id="IPR036051">
    <property type="entry name" value="KRAB_dom_sf"/>
</dbReference>
<dbReference type="GO" id="GO:0006355">
    <property type="term" value="P:regulation of DNA-templated transcription"/>
    <property type="evidence" value="ECO:0007669"/>
    <property type="project" value="InterPro"/>
</dbReference>
<dbReference type="PROSITE" id="PS50805">
    <property type="entry name" value="KRAB"/>
    <property type="match status" value="1"/>
</dbReference>
<reference evidence="3 4" key="1">
    <citation type="submission" date="2019-09" db="EMBL/GenBank/DDBJ databases">
        <title>Bird 10,000 Genomes (B10K) Project - Family phase.</title>
        <authorList>
            <person name="Zhang G."/>
        </authorList>
    </citation>
    <scope>NUCLEOTIDE SEQUENCE [LARGE SCALE GENOMIC DNA]</scope>
    <source>
        <strain evidence="3">B10K-CU-031-17</strain>
        <tissue evidence="3">Muscle</tissue>
    </source>
</reference>
<dbReference type="InterPro" id="IPR001909">
    <property type="entry name" value="KRAB"/>
</dbReference>
<feature type="non-terminal residue" evidence="3">
    <location>
        <position position="64"/>
    </location>
</feature>
<evidence type="ECO:0000313" key="3">
    <source>
        <dbReference type="EMBL" id="NXE42501.1"/>
    </source>
</evidence>
<dbReference type="PROSITE" id="PS50806">
    <property type="entry name" value="KRAB_RELATED"/>
    <property type="match status" value="1"/>
</dbReference>
<evidence type="ECO:0000259" key="2">
    <source>
        <dbReference type="PROSITE" id="PS50806"/>
    </source>
</evidence>
<sequence length="64" mass="7211">SLQVPVAFNDASFNFSEEEWKSLNEWQKELYRHIMKGNYEAVISMGNDGPGFALSLLAQSFPGN</sequence>
<dbReference type="Gene3D" id="6.10.140.140">
    <property type="match status" value="1"/>
</dbReference>
<dbReference type="AlphaFoldDB" id="A0A7K8MM93"/>
<name>A0A7K8MM93_9CORV</name>
<accession>A0A7K8MM93</accession>
<dbReference type="SUPFAM" id="SSF109640">
    <property type="entry name" value="KRAB domain (Kruppel-associated box)"/>
    <property type="match status" value="1"/>
</dbReference>
<organism evidence="3 4">
    <name type="scientific">Ptilorrhoa leucosticta</name>
    <dbReference type="NCBI Taxonomy" id="449384"/>
    <lineage>
        <taxon>Eukaryota</taxon>
        <taxon>Metazoa</taxon>
        <taxon>Chordata</taxon>
        <taxon>Craniata</taxon>
        <taxon>Vertebrata</taxon>
        <taxon>Euteleostomi</taxon>
        <taxon>Archelosauria</taxon>
        <taxon>Archosauria</taxon>
        <taxon>Dinosauria</taxon>
        <taxon>Saurischia</taxon>
        <taxon>Theropoda</taxon>
        <taxon>Coelurosauria</taxon>
        <taxon>Aves</taxon>
        <taxon>Neognathae</taxon>
        <taxon>Neoaves</taxon>
        <taxon>Telluraves</taxon>
        <taxon>Australaves</taxon>
        <taxon>Passeriformes</taxon>
        <taxon>Corvoidea</taxon>
        <taxon>Cinclosomatidae</taxon>
        <taxon>Ptilorrhoa</taxon>
    </lineage>
</organism>
<dbReference type="InterPro" id="IPR050169">
    <property type="entry name" value="Krueppel_C2H2_ZnF"/>
</dbReference>
<dbReference type="InterPro" id="IPR003655">
    <property type="entry name" value="aKRAB"/>
</dbReference>
<dbReference type="CDD" id="cd07765">
    <property type="entry name" value="KRAB_A-box"/>
    <property type="match status" value="1"/>
</dbReference>
<feature type="domain" description="KRAB" evidence="1">
    <location>
        <begin position="6"/>
        <end position="64"/>
    </location>
</feature>
<evidence type="ECO:0000313" key="4">
    <source>
        <dbReference type="Proteomes" id="UP000547721"/>
    </source>
</evidence>
<dbReference type="EMBL" id="VWYY01001680">
    <property type="protein sequence ID" value="NXE42501.1"/>
    <property type="molecule type" value="Genomic_DNA"/>
</dbReference>
<proteinExistence type="predicted"/>
<dbReference type="PANTHER" id="PTHR23232">
    <property type="entry name" value="KRAB DOMAIN C2H2 ZINC FINGER"/>
    <property type="match status" value="1"/>
</dbReference>
<gene>
    <name evidence="3" type="primary">Znf398_1</name>
    <name evidence="3" type="ORF">PTILEU_R14932</name>
</gene>
<feature type="domain" description="KRAB-related" evidence="2">
    <location>
        <begin position="3"/>
        <end position="64"/>
    </location>
</feature>
<dbReference type="PANTHER" id="PTHR23232:SF118">
    <property type="entry name" value="ZINC FINGER PROTEIN 746"/>
    <property type="match status" value="1"/>
</dbReference>